<dbReference type="Pfam" id="PF12951">
    <property type="entry name" value="PATR"/>
    <property type="match status" value="1"/>
</dbReference>
<dbReference type="PROSITE" id="PS51892">
    <property type="entry name" value="SUBTILASE"/>
    <property type="match status" value="1"/>
</dbReference>
<evidence type="ECO:0000256" key="2">
    <source>
        <dbReference type="ARBA" id="ARBA00022729"/>
    </source>
</evidence>
<comment type="caution">
    <text evidence="9">The sequence shown here is derived from an EMBL/GenBank/DDBJ whole genome shotgun (WGS) entry which is preliminary data.</text>
</comment>
<dbReference type="GO" id="GO:0006508">
    <property type="term" value="P:proteolysis"/>
    <property type="evidence" value="ECO:0007669"/>
    <property type="project" value="UniProtKB-KW"/>
</dbReference>
<reference evidence="10" key="1">
    <citation type="journal article" date="2019" name="Int. J. Syst. Evol. Microbiol.">
        <title>The Global Catalogue of Microorganisms (GCM) 10K type strain sequencing project: providing services to taxonomists for standard genome sequencing and annotation.</title>
        <authorList>
            <consortium name="The Broad Institute Genomics Platform"/>
            <consortium name="The Broad Institute Genome Sequencing Center for Infectious Disease"/>
            <person name="Wu L."/>
            <person name="Ma J."/>
        </authorList>
    </citation>
    <scope>NUCLEOTIDE SEQUENCE [LARGE SCALE GENOMIC DNA]</scope>
    <source>
        <strain evidence="10">JCM 16916</strain>
    </source>
</reference>
<dbReference type="InterPro" id="IPR036709">
    <property type="entry name" value="Autotransporte_beta_dom_sf"/>
</dbReference>
<dbReference type="Proteomes" id="UP001501727">
    <property type="component" value="Unassembled WGS sequence"/>
</dbReference>
<evidence type="ECO:0000256" key="3">
    <source>
        <dbReference type="ARBA" id="ARBA00022801"/>
    </source>
</evidence>
<dbReference type="CDD" id="cd04848">
    <property type="entry name" value="Peptidases_S8_Autotransporter_serine_protease_like"/>
    <property type="match status" value="1"/>
</dbReference>
<dbReference type="PROSITE" id="PS51208">
    <property type="entry name" value="AUTOTRANSPORTER"/>
    <property type="match status" value="1"/>
</dbReference>
<evidence type="ECO:0000256" key="1">
    <source>
        <dbReference type="ARBA" id="ARBA00022670"/>
    </source>
</evidence>
<dbReference type="Gene3D" id="3.40.50.200">
    <property type="entry name" value="Peptidase S8/S53 domain"/>
    <property type="match status" value="1"/>
</dbReference>
<dbReference type="Gene3D" id="2.40.128.130">
    <property type="entry name" value="Autotransporter beta-domain"/>
    <property type="match status" value="1"/>
</dbReference>
<dbReference type="EMBL" id="BAAAZU010000006">
    <property type="protein sequence ID" value="GAA3923683.1"/>
    <property type="molecule type" value="Genomic_DNA"/>
</dbReference>
<dbReference type="PANTHER" id="PTHR42884:SF14">
    <property type="entry name" value="NEUROENDOCRINE CONVERTASE 1"/>
    <property type="match status" value="1"/>
</dbReference>
<dbReference type="InterPro" id="IPR023827">
    <property type="entry name" value="Peptidase_S8_Asp-AS"/>
</dbReference>
<accession>A0ABP7MLA3</accession>
<evidence type="ECO:0000256" key="5">
    <source>
        <dbReference type="PROSITE-ProRule" id="PRU01240"/>
    </source>
</evidence>
<dbReference type="InterPro" id="IPR034061">
    <property type="entry name" value="Peptidases_S8_Autotransporter"/>
</dbReference>
<dbReference type="NCBIfam" id="TIGR02601">
    <property type="entry name" value="autotrns_rpt"/>
    <property type="match status" value="1"/>
</dbReference>
<sequence length="934" mass="96950">MTAFRLAPIAAAMLAAGLLAGCGGSGNNVRVPPPPISPPPVAPPPGPPVVEDPNPAYSQHLAVTHADAAHAAGFTGEGVRIGIIDSGVNRDHPALQGRVVSNLTYIDGSRNDLTVDDVVGHGTAVAQAAAGAPFGAWPGGIAPGAEIVSARIINDEAPEDDGSGEGNEVHGALGLAPIHDDLIARGVRIMNNSWGGLYWNDPGATAPIAGEYRRFITDNDGLVVFAAGNSSFADPSDMAALPSQAGPGGSLPAADLERGWLTVVALSEGSANQLADYSNACGIAMHYCLAAPGTVVVTGTDDAPDSPEYWKWSGTSLAAPLVSGTAALVWEAFPYFDNDLVRQTILGTATDIGDTGVDATFGYGQLDAGRAVLGPARFDWGDVTVDFDGIESTWGNPITGDGGLVKRGTGTLVLGESSDYLGDTRVEGGTLRIIDNNTLASDVFIGADGTLAGYGGVGSVHNDGTLQVDDHVFNVHGDYHQSAQGRLAVVLGNEFLVAGTAFIDGELYVLGANDGYTASGRVTVLAANAISGTFAELGAAPSVFLEGTLAYSDTNVFLDITRMDVTAAAMALGRLPASSMASAERVENAFRRIDEQQATGDGVIGDGFIRAAGAFQGITSEAAARRALSSLSGNAHAAAASMTFDSIDLGRRALSSRFADFAGRPDRAGAWTQVLGRGGQGGFIGDDFSVDGWMLGRDRRIGDHAVAGFAFGETRAHDALGDDRERSRDRQTQGRLYAGSLLGDGYLLGQLGTGHFDRNIERQLFTGEDRRPGVSSRYGGDYFTANVEAGYRLRAGGGELVPYLGMEHARLRSDGFLEQGADGFGLQGNGWTSSRTQAIAGFRAGYDWRGLDVHGYAEWQQTLAADGLEAQAGFVGADAWAPLPGLQPARSGGLYGLGVSAWLSRNSVLGLGYDQRFGPRGDARTVSMRYVLGF</sequence>
<dbReference type="PRINTS" id="PR00723">
    <property type="entry name" value="SUBTILISIN"/>
</dbReference>
<organism evidence="9 10">
    <name type="scientific">Luteimonas lutimaris</name>
    <dbReference type="NCBI Taxonomy" id="698645"/>
    <lineage>
        <taxon>Bacteria</taxon>
        <taxon>Pseudomonadati</taxon>
        <taxon>Pseudomonadota</taxon>
        <taxon>Gammaproteobacteria</taxon>
        <taxon>Lysobacterales</taxon>
        <taxon>Lysobacteraceae</taxon>
        <taxon>Luteimonas</taxon>
    </lineage>
</organism>
<protein>
    <submittedName>
        <fullName evidence="9">Autotransporter serine protease</fullName>
    </submittedName>
</protein>
<gene>
    <name evidence="9" type="ORF">GCM10022229_17020</name>
</gene>
<dbReference type="SUPFAM" id="SSF52743">
    <property type="entry name" value="Subtilisin-like"/>
    <property type="match status" value="1"/>
</dbReference>
<feature type="chain" id="PRO_5045203156" evidence="7">
    <location>
        <begin position="21"/>
        <end position="934"/>
    </location>
</feature>
<dbReference type="PROSITE" id="PS00136">
    <property type="entry name" value="SUBTILASE_ASP"/>
    <property type="match status" value="1"/>
</dbReference>
<dbReference type="Pfam" id="PF03797">
    <property type="entry name" value="Autotransporter"/>
    <property type="match status" value="1"/>
</dbReference>
<keyword evidence="1 5" id="KW-0645">Protease</keyword>
<feature type="active site" description="Charge relay system" evidence="5">
    <location>
        <position position="121"/>
    </location>
</feature>
<dbReference type="SUPFAM" id="SSF103515">
    <property type="entry name" value="Autotransporter"/>
    <property type="match status" value="1"/>
</dbReference>
<evidence type="ECO:0000256" key="7">
    <source>
        <dbReference type="SAM" id="SignalP"/>
    </source>
</evidence>
<evidence type="ECO:0000256" key="6">
    <source>
        <dbReference type="SAM" id="MobiDB-lite"/>
    </source>
</evidence>
<keyword evidence="10" id="KW-1185">Reference proteome</keyword>
<keyword evidence="3 5" id="KW-0378">Hydrolase</keyword>
<dbReference type="InterPro" id="IPR005546">
    <property type="entry name" value="Autotransporte_beta"/>
</dbReference>
<comment type="similarity">
    <text evidence="5">Belongs to the peptidase S8 family.</text>
</comment>
<feature type="region of interest" description="Disordered" evidence="6">
    <location>
        <begin position="30"/>
        <end position="49"/>
    </location>
</feature>
<dbReference type="PANTHER" id="PTHR42884">
    <property type="entry name" value="PROPROTEIN CONVERTASE SUBTILISIN/KEXIN-RELATED"/>
    <property type="match status" value="1"/>
</dbReference>
<dbReference type="RefSeq" id="WP_344759534.1">
    <property type="nucleotide sequence ID" value="NZ_BAAAZU010000006.1"/>
</dbReference>
<evidence type="ECO:0000313" key="10">
    <source>
        <dbReference type="Proteomes" id="UP001501727"/>
    </source>
</evidence>
<dbReference type="Pfam" id="PF00082">
    <property type="entry name" value="Peptidase_S8"/>
    <property type="match status" value="1"/>
</dbReference>
<feature type="active site" description="Charge relay system" evidence="5">
    <location>
        <position position="85"/>
    </location>
</feature>
<dbReference type="InterPro" id="IPR013425">
    <property type="entry name" value="Autotrns_rpt"/>
</dbReference>
<dbReference type="InterPro" id="IPR036852">
    <property type="entry name" value="Peptidase_S8/S53_dom_sf"/>
</dbReference>
<evidence type="ECO:0000313" key="9">
    <source>
        <dbReference type="EMBL" id="GAA3923683.1"/>
    </source>
</evidence>
<feature type="domain" description="Autotransporter" evidence="8">
    <location>
        <begin position="663"/>
        <end position="934"/>
    </location>
</feature>
<dbReference type="InterPro" id="IPR000209">
    <property type="entry name" value="Peptidase_S8/S53_dom"/>
</dbReference>
<feature type="signal peptide" evidence="7">
    <location>
        <begin position="1"/>
        <end position="20"/>
    </location>
</feature>
<proteinExistence type="inferred from homology"/>
<name>A0ABP7MLA3_9GAMM</name>
<keyword evidence="4 5" id="KW-0720">Serine protease</keyword>
<feature type="active site" description="Charge relay system" evidence="5">
    <location>
        <position position="316"/>
    </location>
</feature>
<dbReference type="SMART" id="SM00869">
    <property type="entry name" value="Autotransporter"/>
    <property type="match status" value="1"/>
</dbReference>
<evidence type="ECO:0000256" key="4">
    <source>
        <dbReference type="ARBA" id="ARBA00022825"/>
    </source>
</evidence>
<dbReference type="InterPro" id="IPR023828">
    <property type="entry name" value="Peptidase_S8_Ser-AS"/>
</dbReference>
<dbReference type="PROSITE" id="PS00138">
    <property type="entry name" value="SUBTILASE_SER"/>
    <property type="match status" value="1"/>
</dbReference>
<dbReference type="PROSITE" id="PS51257">
    <property type="entry name" value="PROKAR_LIPOPROTEIN"/>
    <property type="match status" value="1"/>
</dbReference>
<evidence type="ECO:0000259" key="8">
    <source>
        <dbReference type="PROSITE" id="PS51208"/>
    </source>
</evidence>
<dbReference type="InterPro" id="IPR015500">
    <property type="entry name" value="Peptidase_S8_subtilisin-rel"/>
</dbReference>
<dbReference type="GO" id="GO:0008233">
    <property type="term" value="F:peptidase activity"/>
    <property type="evidence" value="ECO:0007669"/>
    <property type="project" value="UniProtKB-KW"/>
</dbReference>
<keyword evidence="2 7" id="KW-0732">Signal</keyword>
<feature type="compositionally biased region" description="Pro residues" evidence="6">
    <location>
        <begin position="31"/>
        <end position="49"/>
    </location>
</feature>